<dbReference type="PANTHER" id="PTHR33164:SF107">
    <property type="entry name" value="TRANSCRIPTIONAL REGULATORY PROTEIN"/>
    <property type="match status" value="1"/>
</dbReference>
<comment type="caution">
    <text evidence="2">The sequence shown here is derived from an EMBL/GenBank/DDBJ whole genome shotgun (WGS) entry which is preliminary data.</text>
</comment>
<dbReference type="InterPro" id="IPR000835">
    <property type="entry name" value="HTH_MarR-typ"/>
</dbReference>
<dbReference type="PROSITE" id="PS50995">
    <property type="entry name" value="HTH_MARR_2"/>
    <property type="match status" value="1"/>
</dbReference>
<evidence type="ECO:0000313" key="3">
    <source>
        <dbReference type="Proteomes" id="UP001220022"/>
    </source>
</evidence>
<dbReference type="SUPFAM" id="SSF46785">
    <property type="entry name" value="Winged helix' DNA-binding domain"/>
    <property type="match status" value="1"/>
</dbReference>
<evidence type="ECO:0000313" key="2">
    <source>
        <dbReference type="EMBL" id="MDF2261290.1"/>
    </source>
</evidence>
<organism evidence="2 3">
    <name type="scientific">Streptantibioticus ferralitis</name>
    <dbReference type="NCBI Taxonomy" id="236510"/>
    <lineage>
        <taxon>Bacteria</taxon>
        <taxon>Bacillati</taxon>
        <taxon>Actinomycetota</taxon>
        <taxon>Actinomycetes</taxon>
        <taxon>Kitasatosporales</taxon>
        <taxon>Streptomycetaceae</taxon>
        <taxon>Streptantibioticus</taxon>
    </lineage>
</organism>
<feature type="domain" description="HTH marR-type" evidence="1">
    <location>
        <begin position="4"/>
        <end position="135"/>
    </location>
</feature>
<dbReference type="PRINTS" id="PR00598">
    <property type="entry name" value="HTHMARR"/>
</dbReference>
<dbReference type="InterPro" id="IPR036388">
    <property type="entry name" value="WH-like_DNA-bd_sf"/>
</dbReference>
<evidence type="ECO:0000259" key="1">
    <source>
        <dbReference type="PROSITE" id="PS50995"/>
    </source>
</evidence>
<dbReference type="Pfam" id="PF12802">
    <property type="entry name" value="MarR_2"/>
    <property type="match status" value="1"/>
</dbReference>
<keyword evidence="3" id="KW-1185">Reference proteome</keyword>
<dbReference type="InterPro" id="IPR036390">
    <property type="entry name" value="WH_DNA-bd_sf"/>
</dbReference>
<dbReference type="Gene3D" id="1.10.10.10">
    <property type="entry name" value="Winged helix-like DNA-binding domain superfamily/Winged helix DNA-binding domain"/>
    <property type="match status" value="1"/>
</dbReference>
<name>A0ABT5ZBS5_9ACTN</name>
<dbReference type="InterPro" id="IPR039422">
    <property type="entry name" value="MarR/SlyA-like"/>
</dbReference>
<dbReference type="Proteomes" id="UP001220022">
    <property type="component" value="Unassembled WGS sequence"/>
</dbReference>
<dbReference type="RefSeq" id="WP_275822736.1">
    <property type="nucleotide sequence ID" value="NZ_BAAANM010000024.1"/>
</dbReference>
<gene>
    <name evidence="2" type="ORF">P2L57_37890</name>
</gene>
<protein>
    <submittedName>
        <fullName evidence="2">MarR family transcriptional regulator</fullName>
    </submittedName>
</protein>
<accession>A0ABT5ZBS5</accession>
<sequence length="140" mass="14861">MGEDLVVTDALVQLSFLVQSVFEQACAEHDTPPAQARLLGVLEGRSPGMAELAGLLGVERASVTGLVDRAERRGLARRVAVPGDRRASRVELTGQGRQVEAAFRTTVTDRLGALVADLPRSDHAHLTRMAARILAAGAAR</sequence>
<dbReference type="PANTHER" id="PTHR33164">
    <property type="entry name" value="TRANSCRIPTIONAL REGULATOR, MARR FAMILY"/>
    <property type="match status" value="1"/>
</dbReference>
<proteinExistence type="predicted"/>
<reference evidence="2 3" key="1">
    <citation type="submission" date="2023-03" db="EMBL/GenBank/DDBJ databases">
        <title>Draft genome sequence of type strain Streptomyces ferralitis JCM 14344.</title>
        <authorList>
            <person name="Klaysubun C."/>
            <person name="Duangmal K."/>
        </authorList>
    </citation>
    <scope>NUCLEOTIDE SEQUENCE [LARGE SCALE GENOMIC DNA]</scope>
    <source>
        <strain evidence="2 3">JCM 14344</strain>
    </source>
</reference>
<dbReference type="SMART" id="SM00347">
    <property type="entry name" value="HTH_MARR"/>
    <property type="match status" value="1"/>
</dbReference>
<dbReference type="EMBL" id="JARHTQ010000052">
    <property type="protein sequence ID" value="MDF2261290.1"/>
    <property type="molecule type" value="Genomic_DNA"/>
</dbReference>